<protein>
    <submittedName>
        <fullName evidence="1">Uncharacterized protein</fullName>
    </submittedName>
</protein>
<dbReference type="SUPFAM" id="SSF48452">
    <property type="entry name" value="TPR-like"/>
    <property type="match status" value="1"/>
</dbReference>
<proteinExistence type="predicted"/>
<dbReference type="AlphaFoldDB" id="A0A381NMA2"/>
<dbReference type="Pfam" id="PF13181">
    <property type="entry name" value="TPR_8"/>
    <property type="match status" value="1"/>
</dbReference>
<dbReference type="Gene3D" id="1.25.40.10">
    <property type="entry name" value="Tetratricopeptide repeat domain"/>
    <property type="match status" value="1"/>
</dbReference>
<sequence>MLHLFMTPDSLKHILFDVTSENKRTSWFRKTFLILCLVNLIWSIGYKKVWGEATDFKTYRKAAQQEIIRQQGIIEQDPMDFQSYFELGLAYLTLGRHKEEVQAYKEALSLNPKSALIHLNLSIAYDHLNKGSKAIHHMQRANNLYTIKRNHRKIRATQRHLKRYYLSYPGLSMKKILGR</sequence>
<evidence type="ECO:0000313" key="1">
    <source>
        <dbReference type="EMBL" id="SUZ55637.1"/>
    </source>
</evidence>
<dbReference type="PROSITE" id="PS50293">
    <property type="entry name" value="TPR_REGION"/>
    <property type="match status" value="1"/>
</dbReference>
<dbReference type="SMART" id="SM00028">
    <property type="entry name" value="TPR"/>
    <property type="match status" value="1"/>
</dbReference>
<reference evidence="1" key="1">
    <citation type="submission" date="2018-05" db="EMBL/GenBank/DDBJ databases">
        <authorList>
            <person name="Lanie J.A."/>
            <person name="Ng W.-L."/>
            <person name="Kazmierczak K.M."/>
            <person name="Andrzejewski T.M."/>
            <person name="Davidsen T.M."/>
            <person name="Wayne K.J."/>
            <person name="Tettelin H."/>
            <person name="Glass J.I."/>
            <person name="Rusch D."/>
            <person name="Podicherti R."/>
            <person name="Tsui H.-C.T."/>
            <person name="Winkler M.E."/>
        </authorList>
    </citation>
    <scope>NUCLEOTIDE SEQUENCE</scope>
</reference>
<dbReference type="EMBL" id="UINC01000453">
    <property type="protein sequence ID" value="SUZ55637.1"/>
    <property type="molecule type" value="Genomic_DNA"/>
</dbReference>
<dbReference type="InterPro" id="IPR019734">
    <property type="entry name" value="TPR_rpt"/>
</dbReference>
<dbReference type="InterPro" id="IPR011990">
    <property type="entry name" value="TPR-like_helical_dom_sf"/>
</dbReference>
<gene>
    <name evidence="1" type="ORF">METZ01_LOCUS8491</name>
</gene>
<accession>A0A381NMA2</accession>
<name>A0A381NMA2_9ZZZZ</name>
<organism evidence="1">
    <name type="scientific">marine metagenome</name>
    <dbReference type="NCBI Taxonomy" id="408172"/>
    <lineage>
        <taxon>unclassified sequences</taxon>
        <taxon>metagenomes</taxon>
        <taxon>ecological metagenomes</taxon>
    </lineage>
</organism>
<dbReference type="PROSITE" id="PS50005">
    <property type="entry name" value="TPR"/>
    <property type="match status" value="1"/>
</dbReference>